<feature type="compositionally biased region" description="Basic and acidic residues" evidence="8">
    <location>
        <begin position="180"/>
        <end position="196"/>
    </location>
</feature>
<name>A0AAV5K9V9_9ROSI</name>
<evidence type="ECO:0000256" key="6">
    <source>
        <dbReference type="ARBA" id="ARBA00023242"/>
    </source>
</evidence>
<evidence type="ECO:0000256" key="5">
    <source>
        <dbReference type="ARBA" id="ARBA00023163"/>
    </source>
</evidence>
<organism evidence="9 10">
    <name type="scientific">Rubroshorea leprosula</name>
    <dbReference type="NCBI Taxonomy" id="152421"/>
    <lineage>
        <taxon>Eukaryota</taxon>
        <taxon>Viridiplantae</taxon>
        <taxon>Streptophyta</taxon>
        <taxon>Embryophyta</taxon>
        <taxon>Tracheophyta</taxon>
        <taxon>Spermatophyta</taxon>
        <taxon>Magnoliopsida</taxon>
        <taxon>eudicotyledons</taxon>
        <taxon>Gunneridae</taxon>
        <taxon>Pentapetalae</taxon>
        <taxon>rosids</taxon>
        <taxon>malvids</taxon>
        <taxon>Malvales</taxon>
        <taxon>Dipterocarpaceae</taxon>
        <taxon>Rubroshorea</taxon>
    </lineage>
</organism>
<evidence type="ECO:0000256" key="3">
    <source>
        <dbReference type="ARBA" id="ARBA00023015"/>
    </source>
</evidence>
<comment type="caution">
    <text evidence="9">The sequence shown here is derived from an EMBL/GenBank/DDBJ whole genome shotgun (WGS) entry which is preliminary data.</text>
</comment>
<feature type="region of interest" description="Disordered" evidence="8">
    <location>
        <begin position="156"/>
        <end position="196"/>
    </location>
</feature>
<keyword evidence="10" id="KW-1185">Reference proteome</keyword>
<dbReference type="GO" id="GO:0003700">
    <property type="term" value="F:DNA-binding transcription factor activity"/>
    <property type="evidence" value="ECO:0007669"/>
    <property type="project" value="UniProtKB-UniRule"/>
</dbReference>
<evidence type="ECO:0000256" key="4">
    <source>
        <dbReference type="ARBA" id="ARBA00023125"/>
    </source>
</evidence>
<evidence type="ECO:0000256" key="1">
    <source>
        <dbReference type="ARBA" id="ARBA00004123"/>
    </source>
</evidence>
<feature type="compositionally biased region" description="Basic residues" evidence="8">
    <location>
        <begin position="167"/>
        <end position="179"/>
    </location>
</feature>
<evidence type="ECO:0000313" key="9">
    <source>
        <dbReference type="EMBL" id="GKV21029.1"/>
    </source>
</evidence>
<dbReference type="GO" id="GO:0043565">
    <property type="term" value="F:sequence-specific DNA binding"/>
    <property type="evidence" value="ECO:0007669"/>
    <property type="project" value="TreeGrafter"/>
</dbReference>
<dbReference type="SMART" id="SM01226">
    <property type="entry name" value="GAGA_bind"/>
    <property type="match status" value="1"/>
</dbReference>
<dbReference type="Proteomes" id="UP001054252">
    <property type="component" value="Unassembled WGS sequence"/>
</dbReference>
<evidence type="ECO:0000256" key="8">
    <source>
        <dbReference type="SAM" id="MobiDB-lite"/>
    </source>
</evidence>
<dbReference type="InterPro" id="IPR010409">
    <property type="entry name" value="GAGA-bd_tscrpt_act"/>
</dbReference>
<keyword evidence="5 7" id="KW-0804">Transcription</keyword>
<evidence type="ECO:0000256" key="2">
    <source>
        <dbReference type="ARBA" id="ARBA00007911"/>
    </source>
</evidence>
<protein>
    <recommendedName>
        <fullName evidence="7">GAGA-binding transcriptional activator</fullName>
    </recommendedName>
</protein>
<evidence type="ECO:0000313" key="10">
    <source>
        <dbReference type="Proteomes" id="UP001054252"/>
    </source>
</evidence>
<dbReference type="GO" id="GO:0009723">
    <property type="term" value="P:response to ethylene"/>
    <property type="evidence" value="ECO:0007669"/>
    <property type="project" value="TreeGrafter"/>
</dbReference>
<gene>
    <name evidence="9" type="ORF">SLEP1_g31063</name>
</gene>
<dbReference type="EMBL" id="BPVZ01000056">
    <property type="protein sequence ID" value="GKV21029.1"/>
    <property type="molecule type" value="Genomic_DNA"/>
</dbReference>
<comment type="subcellular location">
    <subcellularLocation>
        <location evidence="1 7">Nucleus</location>
    </subcellularLocation>
</comment>
<sequence>MDGHGQHENGRYRVDYCKGALPPWNMMPPHQVKEQNNALVMNKKIMSIINERDAAIVERNIALAEKKEALAARDEALQQRDRALAERDCALMERDKALALLQYRENNFSMGSGMQRGAKRMHHPTYHSTDVAETLNTGEMQLTNALPMTMTTSEAVKSCQAKENKASLKKQKSPRNAKKASKDLDQHAGGDVKKFRSDWDGQNMGLKLVNFDDSTMPVPVCSCTGVPRQCYKWGSGGWQSSCCTTTLSSYPLPQMPNKRHVRVGGRKMSGSVFTKLISRLSFEGHDLSVPVDLKNFWAKHGTNRYITIK</sequence>
<dbReference type="AlphaFoldDB" id="A0AAV5K9V9"/>
<dbReference type="Pfam" id="PF06217">
    <property type="entry name" value="GAGA_bind"/>
    <property type="match status" value="1"/>
</dbReference>
<proteinExistence type="inferred from homology"/>
<dbReference type="PANTHER" id="PTHR31421">
    <property type="entry name" value="PROTEIN BASIC PENTACYSTEINE3"/>
    <property type="match status" value="1"/>
</dbReference>
<dbReference type="PANTHER" id="PTHR31421:SF3">
    <property type="entry name" value="PROTEIN BASIC PENTACYSTEINE4"/>
    <property type="match status" value="1"/>
</dbReference>
<evidence type="ECO:0000256" key="7">
    <source>
        <dbReference type="RuleBase" id="RU367160"/>
    </source>
</evidence>
<keyword evidence="4 7" id="KW-0238">DNA-binding</keyword>
<comment type="function">
    <text evidence="7">Transcriptional regulator that specifically binds to GA-rich elements (GAGA-repeats) present in regulatory sequences of genes involved in developmental processes.</text>
</comment>
<keyword evidence="6 7" id="KW-0539">Nucleus</keyword>
<keyword evidence="3 7" id="KW-0805">Transcription regulation</keyword>
<dbReference type="GO" id="GO:0005634">
    <property type="term" value="C:nucleus"/>
    <property type="evidence" value="ECO:0007669"/>
    <property type="project" value="UniProtKB-SubCell"/>
</dbReference>
<reference evidence="9 10" key="1">
    <citation type="journal article" date="2021" name="Commun. Biol.">
        <title>The genome of Shorea leprosula (Dipterocarpaceae) highlights the ecological relevance of drought in aseasonal tropical rainforests.</title>
        <authorList>
            <person name="Ng K.K.S."/>
            <person name="Kobayashi M.J."/>
            <person name="Fawcett J.A."/>
            <person name="Hatakeyama M."/>
            <person name="Paape T."/>
            <person name="Ng C.H."/>
            <person name="Ang C.C."/>
            <person name="Tnah L.H."/>
            <person name="Lee C.T."/>
            <person name="Nishiyama T."/>
            <person name="Sese J."/>
            <person name="O'Brien M.J."/>
            <person name="Copetti D."/>
            <person name="Mohd Noor M.I."/>
            <person name="Ong R.C."/>
            <person name="Putra M."/>
            <person name="Sireger I.Z."/>
            <person name="Indrioko S."/>
            <person name="Kosugi Y."/>
            <person name="Izuno A."/>
            <person name="Isagi Y."/>
            <person name="Lee S.L."/>
            <person name="Shimizu K.K."/>
        </authorList>
    </citation>
    <scope>NUCLEOTIDE SEQUENCE [LARGE SCALE GENOMIC DNA]</scope>
    <source>
        <strain evidence="9">214</strain>
    </source>
</reference>
<comment type="similarity">
    <text evidence="2 7">Belongs to the BBR/BPC family.</text>
</comment>
<accession>A0AAV5K9V9</accession>